<proteinExistence type="predicted"/>
<organism evidence="2 3">
    <name type="scientific">Batillaria attramentaria</name>
    <dbReference type="NCBI Taxonomy" id="370345"/>
    <lineage>
        <taxon>Eukaryota</taxon>
        <taxon>Metazoa</taxon>
        <taxon>Spiralia</taxon>
        <taxon>Lophotrochozoa</taxon>
        <taxon>Mollusca</taxon>
        <taxon>Gastropoda</taxon>
        <taxon>Caenogastropoda</taxon>
        <taxon>Sorbeoconcha</taxon>
        <taxon>Cerithioidea</taxon>
        <taxon>Batillariidae</taxon>
        <taxon>Batillaria</taxon>
    </lineage>
</organism>
<evidence type="ECO:0000256" key="1">
    <source>
        <dbReference type="SAM" id="MobiDB-lite"/>
    </source>
</evidence>
<name>A0ABD0JMM7_9CAEN</name>
<feature type="non-terminal residue" evidence="2">
    <location>
        <position position="71"/>
    </location>
</feature>
<feature type="non-terminal residue" evidence="2">
    <location>
        <position position="1"/>
    </location>
</feature>
<sequence length="71" mass="7668">GENTSVSPTRQKHVGQTRPDKLSKRTARAYAVASLGLSRPLGVAVTTEALKQWRSPTGDRTESSTVADCRQ</sequence>
<comment type="caution">
    <text evidence="2">The sequence shown here is derived from an EMBL/GenBank/DDBJ whole genome shotgun (WGS) entry which is preliminary data.</text>
</comment>
<dbReference type="Proteomes" id="UP001519460">
    <property type="component" value="Unassembled WGS sequence"/>
</dbReference>
<evidence type="ECO:0000313" key="2">
    <source>
        <dbReference type="EMBL" id="KAK7475963.1"/>
    </source>
</evidence>
<dbReference type="AlphaFoldDB" id="A0ABD0JMM7"/>
<gene>
    <name evidence="2" type="ORF">BaRGS_00032782</name>
</gene>
<keyword evidence="3" id="KW-1185">Reference proteome</keyword>
<dbReference type="EMBL" id="JACVVK020000389">
    <property type="protein sequence ID" value="KAK7475963.1"/>
    <property type="molecule type" value="Genomic_DNA"/>
</dbReference>
<evidence type="ECO:0000313" key="3">
    <source>
        <dbReference type="Proteomes" id="UP001519460"/>
    </source>
</evidence>
<protein>
    <submittedName>
        <fullName evidence="2">Uncharacterized protein</fullName>
    </submittedName>
</protein>
<feature type="region of interest" description="Disordered" evidence="1">
    <location>
        <begin position="1"/>
        <end position="25"/>
    </location>
</feature>
<reference evidence="2 3" key="1">
    <citation type="journal article" date="2023" name="Sci. Data">
        <title>Genome assembly of the Korean intertidal mud-creeper Batillaria attramentaria.</title>
        <authorList>
            <person name="Patra A.K."/>
            <person name="Ho P.T."/>
            <person name="Jun S."/>
            <person name="Lee S.J."/>
            <person name="Kim Y."/>
            <person name="Won Y.J."/>
        </authorList>
    </citation>
    <scope>NUCLEOTIDE SEQUENCE [LARGE SCALE GENOMIC DNA]</scope>
    <source>
        <strain evidence="2">Wonlab-2016</strain>
    </source>
</reference>
<accession>A0ABD0JMM7</accession>